<dbReference type="PANTHER" id="PTHR14559:SF13">
    <property type="entry name" value="CASPASE RECRUITMENT DOMAIN-CONTAINING PROTEIN 10-LIKE"/>
    <property type="match status" value="1"/>
</dbReference>
<sequence>EGDCAPEEARSAPQWSEERCEELWERVEGVRHKITRILNPAKLTPYLRQCKVIDEEDEDEVLNSTQYPLRISKAGEGRLLDILRAQGQRGLQAFMESLEFYHPEQYTQLTGKKPTHRCSLILGKKLLTLHLQTVKLINNLSWNRRQEYFQHCQKKTKEKRGTYLFVSRLRQDWETASRELGKLKDRHLEQAVKYSRALEEQGQASSRERELLRQVQELKSRLTEADKRTENAGGPEINTTNGALSNGINGSAPERQEEPPHLTDAQKAERKAKKSDPSTGVIALMDILQQDRREAAEQRQELCEIITRLQGELQATEENRAKLEDQCEQLQLKVRTLQLDWETEQKRSLSYFNQTVELEKERDQALRSRDSLQLEYTDCLLDKNRLRKHIAELQANLEQQQRELERERERCREQMQQSPCLNCIASSVFLLPQSHLSLCSEDQCFGPCCSLDLDLSLQPVLRKVSAGLTVTAAIQMSNRLTGPEVMQRLLFCVSQTPPRGQNNENSEGKRFDLGEKSSIYNSEENLLSSVSFNVFFMFPQSKDSEKEINRLSTFPFPPCVNSINRRFHTEFDVESWGSDENDNIPGEQTEPSLWDSWTSLHSHLFPPDLVNLPPVPSGTSSPNVPSQHQFHFVVLRKPPSPCSPRSSPSTSPKLGRASLADDITIVGGNRTGIFVSHVKAGSPAEQCGLKEGCELLELDRVLFGGASVQLTQCTAEVAHFSLQCWTEPSSLKHQSNPEGYSKLRSELSSPSFAGADSFYARVNLNMEPHGDPPTLAVSCDDIIHVTDTRHNGRYQWCCSLVNRETAVPLQTGTMPNYNRAQQLLLIRLRKMSVEQKDFKKKMVFVLLPLIALGAVPQEHCTKCSWLLFPPQVMGGTGFSRSLFVKKTSDRVRLVKAVDPTCRGSASSKQIFYTLSKRHEDHLIPYSLVKPVKVQTKRPVIFSPSLLSRRLIERLLQPAESGLNFNTCPPGEGHTKHFQINFPFSEPIQASEQKDKRIFLLDSCSPEQALGIRLESIQDGRHCLLELGLPSVEALLRQGIYPIVIHIRPKNKKHKKLRKLFPRCGEDSIMEEVCQAEELQLETLPLLYYTVEPSTWSCTEELLEALRNAVHRQQGAVAWVELDRLQ</sequence>
<dbReference type="Gene3D" id="2.30.42.10">
    <property type="match status" value="1"/>
</dbReference>
<evidence type="ECO:0000313" key="7">
    <source>
        <dbReference type="Proteomes" id="UP000028760"/>
    </source>
</evidence>
<dbReference type="OMA" id="WWTEPST"/>
<dbReference type="FunFam" id="1.10.533.10:FF:000003">
    <property type="entry name" value="Caspase recruitment domain family, member 11"/>
    <property type="match status" value="1"/>
</dbReference>
<dbReference type="InterPro" id="IPR011029">
    <property type="entry name" value="DEATH-like_dom_sf"/>
</dbReference>
<dbReference type="EMBL" id="AYCK01008214">
    <property type="status" value="NOT_ANNOTATED_CDS"/>
    <property type="molecule type" value="Genomic_DNA"/>
</dbReference>
<evidence type="ECO:0000256" key="3">
    <source>
        <dbReference type="SAM" id="Coils"/>
    </source>
</evidence>
<feature type="domain" description="CARD" evidence="5">
    <location>
        <begin position="19"/>
        <end position="113"/>
    </location>
</feature>
<dbReference type="SUPFAM" id="SSF47986">
    <property type="entry name" value="DEATH domain"/>
    <property type="match status" value="1"/>
</dbReference>
<dbReference type="Gene3D" id="1.10.533.10">
    <property type="entry name" value="Death Domain, Fas"/>
    <property type="match status" value="1"/>
</dbReference>
<dbReference type="SUPFAM" id="SSF50156">
    <property type="entry name" value="PDZ domain-like"/>
    <property type="match status" value="1"/>
</dbReference>
<dbReference type="PROSITE" id="PS50209">
    <property type="entry name" value="CARD"/>
    <property type="match status" value="1"/>
</dbReference>
<reference evidence="6" key="3">
    <citation type="submission" date="2025-09" db="UniProtKB">
        <authorList>
            <consortium name="Ensembl"/>
        </authorList>
    </citation>
    <scope>IDENTIFICATION</scope>
</reference>
<protein>
    <recommendedName>
        <fullName evidence="5">CARD domain-containing protein</fullName>
    </recommendedName>
</protein>
<keyword evidence="7" id="KW-1185">Reference proteome</keyword>
<organism evidence="6 7">
    <name type="scientific">Poecilia formosa</name>
    <name type="common">Amazon molly</name>
    <name type="synonym">Limia formosa</name>
    <dbReference type="NCBI Taxonomy" id="48698"/>
    <lineage>
        <taxon>Eukaryota</taxon>
        <taxon>Metazoa</taxon>
        <taxon>Chordata</taxon>
        <taxon>Craniata</taxon>
        <taxon>Vertebrata</taxon>
        <taxon>Euteleostomi</taxon>
        <taxon>Actinopterygii</taxon>
        <taxon>Neopterygii</taxon>
        <taxon>Teleostei</taxon>
        <taxon>Neoteleostei</taxon>
        <taxon>Acanthomorphata</taxon>
        <taxon>Ovalentaria</taxon>
        <taxon>Atherinomorphae</taxon>
        <taxon>Cyprinodontiformes</taxon>
        <taxon>Poeciliidae</taxon>
        <taxon>Poeciliinae</taxon>
        <taxon>Poecilia</taxon>
    </lineage>
</organism>
<reference evidence="6" key="2">
    <citation type="submission" date="2025-08" db="UniProtKB">
        <authorList>
            <consortium name="Ensembl"/>
        </authorList>
    </citation>
    <scope>IDENTIFICATION</scope>
</reference>
<dbReference type="GO" id="GO:0050700">
    <property type="term" value="F:CARD domain binding"/>
    <property type="evidence" value="ECO:0007669"/>
    <property type="project" value="TreeGrafter"/>
</dbReference>
<dbReference type="Ensembl" id="ENSPFOT00000026844.1">
    <property type="protein sequence ID" value="ENSPFOP00000024000.1"/>
    <property type="gene ID" value="ENSPFOG00000000069.2"/>
</dbReference>
<keyword evidence="2 3" id="KW-0175">Coiled coil</keyword>
<dbReference type="PANTHER" id="PTHR14559">
    <property type="entry name" value="CASPASE RECRUITMENT DOMAIN FAMILY"/>
    <property type="match status" value="1"/>
</dbReference>
<proteinExistence type="predicted"/>
<accession>A0A096LXV9</accession>
<feature type="compositionally biased region" description="Polar residues" evidence="4">
    <location>
        <begin position="237"/>
        <end position="249"/>
    </location>
</feature>
<dbReference type="Pfam" id="PF00619">
    <property type="entry name" value="CARD"/>
    <property type="match status" value="1"/>
</dbReference>
<reference evidence="7" key="1">
    <citation type="submission" date="2013-10" db="EMBL/GenBank/DDBJ databases">
        <authorList>
            <person name="Schartl M."/>
            <person name="Warren W."/>
        </authorList>
    </citation>
    <scope>NUCLEOTIDE SEQUENCE [LARGE SCALE GENOMIC DNA]</scope>
    <source>
        <strain evidence="7">female</strain>
    </source>
</reference>
<feature type="compositionally biased region" description="Basic and acidic residues" evidence="4">
    <location>
        <begin position="254"/>
        <end position="269"/>
    </location>
</feature>
<dbReference type="InterPro" id="IPR036034">
    <property type="entry name" value="PDZ_sf"/>
</dbReference>
<feature type="coiled-coil region" evidence="3">
    <location>
        <begin position="285"/>
        <end position="417"/>
    </location>
</feature>
<evidence type="ECO:0000259" key="5">
    <source>
        <dbReference type="PROSITE" id="PS50209"/>
    </source>
</evidence>
<dbReference type="GO" id="GO:0005737">
    <property type="term" value="C:cytoplasm"/>
    <property type="evidence" value="ECO:0007669"/>
    <property type="project" value="TreeGrafter"/>
</dbReference>
<dbReference type="GO" id="GO:0042981">
    <property type="term" value="P:regulation of apoptotic process"/>
    <property type="evidence" value="ECO:0007669"/>
    <property type="project" value="InterPro"/>
</dbReference>
<evidence type="ECO:0000256" key="4">
    <source>
        <dbReference type="SAM" id="MobiDB-lite"/>
    </source>
</evidence>
<dbReference type="EMBL" id="AYCK01008215">
    <property type="status" value="NOT_ANNOTATED_CDS"/>
    <property type="molecule type" value="Genomic_DNA"/>
</dbReference>
<dbReference type="Gene3D" id="2.30.30.40">
    <property type="entry name" value="SH3 Domains"/>
    <property type="match status" value="1"/>
</dbReference>
<dbReference type="AlphaFoldDB" id="A0A096LXV9"/>
<dbReference type="InterPro" id="IPR001315">
    <property type="entry name" value="CARD"/>
</dbReference>
<feature type="region of interest" description="Disordered" evidence="4">
    <location>
        <begin position="222"/>
        <end position="278"/>
    </location>
</feature>
<dbReference type="Gene3D" id="3.40.50.300">
    <property type="entry name" value="P-loop containing nucleotide triphosphate hydrolases"/>
    <property type="match status" value="1"/>
</dbReference>
<dbReference type="Proteomes" id="UP000028760">
    <property type="component" value="Unassembled WGS sequence"/>
</dbReference>
<evidence type="ECO:0000256" key="2">
    <source>
        <dbReference type="ARBA" id="ARBA00023054"/>
    </source>
</evidence>
<evidence type="ECO:0000313" key="6">
    <source>
        <dbReference type="Ensembl" id="ENSPFOP00000024000.1"/>
    </source>
</evidence>
<dbReference type="GeneTree" id="ENSGT00940000157763"/>
<dbReference type="InterPro" id="IPR027417">
    <property type="entry name" value="P-loop_NTPase"/>
</dbReference>
<keyword evidence="1" id="KW-0597">Phosphoprotein</keyword>
<dbReference type="SUPFAM" id="SSF52540">
    <property type="entry name" value="P-loop containing nucleoside triphosphate hydrolases"/>
    <property type="match status" value="1"/>
</dbReference>
<name>A0A096LXV9_POEFO</name>
<evidence type="ECO:0000256" key="1">
    <source>
        <dbReference type="ARBA" id="ARBA00022553"/>
    </source>
</evidence>